<feature type="region of interest" description="Disordered" evidence="1">
    <location>
        <begin position="125"/>
        <end position="155"/>
    </location>
</feature>
<accession>A0A9N9GYV3</accession>
<dbReference type="AlphaFoldDB" id="A0A9N9GYV3"/>
<reference evidence="2" key="1">
    <citation type="submission" date="2021-06" db="EMBL/GenBank/DDBJ databases">
        <authorList>
            <person name="Kallberg Y."/>
            <person name="Tangrot J."/>
            <person name="Rosling A."/>
        </authorList>
    </citation>
    <scope>NUCLEOTIDE SEQUENCE</scope>
    <source>
        <strain evidence="2">FL966</strain>
    </source>
</reference>
<dbReference type="EMBL" id="CAJVQA010006401">
    <property type="protein sequence ID" value="CAG8639878.1"/>
    <property type="molecule type" value="Genomic_DNA"/>
</dbReference>
<keyword evidence="3" id="KW-1185">Reference proteome</keyword>
<proteinExistence type="predicted"/>
<organism evidence="2 3">
    <name type="scientific">Cetraspora pellucida</name>
    <dbReference type="NCBI Taxonomy" id="1433469"/>
    <lineage>
        <taxon>Eukaryota</taxon>
        <taxon>Fungi</taxon>
        <taxon>Fungi incertae sedis</taxon>
        <taxon>Mucoromycota</taxon>
        <taxon>Glomeromycotina</taxon>
        <taxon>Glomeromycetes</taxon>
        <taxon>Diversisporales</taxon>
        <taxon>Gigasporaceae</taxon>
        <taxon>Cetraspora</taxon>
    </lineage>
</organism>
<evidence type="ECO:0000256" key="1">
    <source>
        <dbReference type="SAM" id="MobiDB-lite"/>
    </source>
</evidence>
<feature type="compositionally biased region" description="Polar residues" evidence="1">
    <location>
        <begin position="139"/>
        <end position="148"/>
    </location>
</feature>
<name>A0A9N9GYV3_9GLOM</name>
<protein>
    <submittedName>
        <fullName evidence="2">6472_t:CDS:1</fullName>
    </submittedName>
</protein>
<comment type="caution">
    <text evidence="2">The sequence shown here is derived from an EMBL/GenBank/DDBJ whole genome shotgun (WGS) entry which is preliminary data.</text>
</comment>
<evidence type="ECO:0000313" key="3">
    <source>
        <dbReference type="Proteomes" id="UP000789759"/>
    </source>
</evidence>
<dbReference type="Proteomes" id="UP000789759">
    <property type="component" value="Unassembled WGS sequence"/>
</dbReference>
<sequence length="155" mass="17929">MPFGIKRVDKEKSIILYYYDRDNQTNMTGYQPNVIWVLTVIADLKIIKEKIENSLKIGLEYNNDITHFGKTPKFPTHFGPFLIINKVMPMMGYNTNMDSMANLKFTIESAMQQLIDTVKKIINNPSNSEKSSEPEDTFDINQNQNPSSPKERIFD</sequence>
<gene>
    <name evidence="2" type="ORF">CPELLU_LOCUS8803</name>
</gene>
<evidence type="ECO:0000313" key="2">
    <source>
        <dbReference type="EMBL" id="CAG8639878.1"/>
    </source>
</evidence>